<keyword evidence="3" id="KW-0813">Transport</keyword>
<proteinExistence type="inferred from homology"/>
<feature type="transmembrane region" description="Helical" evidence="8">
    <location>
        <begin position="455"/>
        <end position="474"/>
    </location>
</feature>
<organism evidence="10 11">
    <name type="scientific">Taxus chinensis</name>
    <name type="common">Chinese yew</name>
    <name type="synonym">Taxus wallichiana var. chinensis</name>
    <dbReference type="NCBI Taxonomy" id="29808"/>
    <lineage>
        <taxon>Eukaryota</taxon>
        <taxon>Viridiplantae</taxon>
        <taxon>Streptophyta</taxon>
        <taxon>Embryophyta</taxon>
        <taxon>Tracheophyta</taxon>
        <taxon>Spermatophyta</taxon>
        <taxon>Pinopsida</taxon>
        <taxon>Pinidae</taxon>
        <taxon>Conifers II</taxon>
        <taxon>Cupressales</taxon>
        <taxon>Taxaceae</taxon>
        <taxon>Taxus</taxon>
    </lineage>
</organism>
<name>A0AA38GB39_TAXCH</name>
<feature type="domain" description="CRAL-TRIO" evidence="9">
    <location>
        <begin position="134"/>
        <end position="308"/>
    </location>
</feature>
<keyword evidence="3" id="KW-0653">Protein transport</keyword>
<dbReference type="Pfam" id="PF00650">
    <property type="entry name" value="CRAL_TRIO"/>
    <property type="match status" value="1"/>
</dbReference>
<evidence type="ECO:0000256" key="6">
    <source>
        <dbReference type="SAM" id="Coils"/>
    </source>
</evidence>
<dbReference type="Gene3D" id="3.40.525.10">
    <property type="entry name" value="CRAL-TRIO lipid binding domain"/>
    <property type="match status" value="1"/>
</dbReference>
<evidence type="ECO:0000256" key="3">
    <source>
        <dbReference type="ARBA" id="ARBA00022927"/>
    </source>
</evidence>
<dbReference type="InterPro" id="IPR036865">
    <property type="entry name" value="CRAL-TRIO_dom_sf"/>
</dbReference>
<dbReference type="PROSITE" id="PS50191">
    <property type="entry name" value="CRAL_TRIO"/>
    <property type="match status" value="1"/>
</dbReference>
<evidence type="ECO:0000313" key="11">
    <source>
        <dbReference type="Proteomes" id="UP000824469"/>
    </source>
</evidence>
<dbReference type="GO" id="GO:0015031">
    <property type="term" value="P:protein transport"/>
    <property type="evidence" value="ECO:0007669"/>
    <property type="project" value="UniProtKB-KW"/>
</dbReference>
<keyword evidence="4" id="KW-0333">Golgi apparatus</keyword>
<dbReference type="Pfam" id="PF03765">
    <property type="entry name" value="CRAL_TRIO_N"/>
    <property type="match status" value="1"/>
</dbReference>
<feature type="non-terminal residue" evidence="10">
    <location>
        <position position="1"/>
    </location>
</feature>
<comment type="subcellular location">
    <subcellularLocation>
        <location evidence="1">Cell membrane</location>
        <topology evidence="1">Peripheral membrane protein</topology>
    </subcellularLocation>
    <subcellularLocation>
        <location evidence="2">Golgi apparatus membrane</location>
        <topology evidence="2">Peripheral membrane protein</topology>
    </subcellularLocation>
</comment>
<dbReference type="GO" id="GO:0005886">
    <property type="term" value="C:plasma membrane"/>
    <property type="evidence" value="ECO:0007669"/>
    <property type="project" value="UniProtKB-SubCell"/>
</dbReference>
<dbReference type="AlphaFoldDB" id="A0AA38GB39"/>
<dbReference type="EMBL" id="JAHRHJ020000004">
    <property type="protein sequence ID" value="KAH9318344.1"/>
    <property type="molecule type" value="Genomic_DNA"/>
</dbReference>
<feature type="coiled-coil region" evidence="6">
    <location>
        <begin position="524"/>
        <end position="583"/>
    </location>
</feature>
<dbReference type="CDD" id="cd00170">
    <property type="entry name" value="SEC14"/>
    <property type="match status" value="1"/>
</dbReference>
<dbReference type="InterPro" id="IPR051026">
    <property type="entry name" value="PI/PC_transfer"/>
</dbReference>
<dbReference type="InterPro" id="IPR001251">
    <property type="entry name" value="CRAL-TRIO_dom"/>
</dbReference>
<keyword evidence="8" id="KW-0472">Membrane</keyword>
<sequence>FEGSSGHDERRERKSDVENSEDERRTTKIGALKKKAINASTKFRHSLKKKRRKNSVAIQDVRDAEEQEAVDNFRQALIAEDLLPPRHDDYHMMLRFLKARKFDIEKTKQMWADMLQWRKEYGADSIEEDFEFKEIGEVLKYYPQGHHGVDKEGRPVYIERIGKVDANKLMQVTTIERYLKYHVQEFEKAINTKFPACSIAAKRHIDSTTTILDVHGVGLKNFTKSARELVLRIQKIDGDNYPETLCRMFIINAGSGFRLVWTTIKNFLDPKTTAKIHVLGNKYQSKLLEIIDASQLPEFLGGTCVCPEEGGCLASDRGPWKDPDIMKLVMNGEVKCARQIVTVSTVEGKTVSHGKPLYMKAKGGDTSTAESGSDVEDVVSPKVHRAPGFMRLTPVHEESKLAGQTNYFDGYLEYDVPMVDKAVDSGWKRKGHGERLPISKGTSVTVNEQKTPQGFIVQLTAIFMAIIMNIFALFRVVTRFVESKGTSGKVELNINTTMYNDAAGPQEELRHPKPAYEFTVNDILPSMVQRLQALEDKVNEISAKPPQMPLEKEELLNAAVNRIDVLESELDMAKQALQTALAKQVELIEYIEQFKESQFH</sequence>
<dbReference type="Proteomes" id="UP000824469">
    <property type="component" value="Unassembled WGS sequence"/>
</dbReference>
<dbReference type="SUPFAM" id="SSF52087">
    <property type="entry name" value="CRAL/TRIO domain"/>
    <property type="match status" value="1"/>
</dbReference>
<dbReference type="OMA" id="VQEFTFD"/>
<dbReference type="SMART" id="SM00516">
    <property type="entry name" value="SEC14"/>
    <property type="match status" value="1"/>
</dbReference>
<evidence type="ECO:0000256" key="2">
    <source>
        <dbReference type="ARBA" id="ARBA00004395"/>
    </source>
</evidence>
<evidence type="ECO:0000259" key="9">
    <source>
        <dbReference type="PROSITE" id="PS50191"/>
    </source>
</evidence>
<evidence type="ECO:0000256" key="8">
    <source>
        <dbReference type="SAM" id="Phobius"/>
    </source>
</evidence>
<feature type="compositionally biased region" description="Basic and acidic residues" evidence="7">
    <location>
        <begin position="1"/>
        <end position="26"/>
    </location>
</feature>
<comment type="caution">
    <text evidence="10">The sequence shown here is derived from an EMBL/GenBank/DDBJ whole genome shotgun (WGS) entry which is preliminary data.</text>
</comment>
<dbReference type="SUPFAM" id="SSF46938">
    <property type="entry name" value="CRAL/TRIO N-terminal domain"/>
    <property type="match status" value="1"/>
</dbReference>
<feature type="region of interest" description="Disordered" evidence="7">
    <location>
        <begin position="1"/>
        <end position="31"/>
    </location>
</feature>
<feature type="non-terminal residue" evidence="10">
    <location>
        <position position="600"/>
    </location>
</feature>
<reference evidence="10 11" key="1">
    <citation type="journal article" date="2021" name="Nat. Plants">
        <title>The Taxus genome provides insights into paclitaxel biosynthesis.</title>
        <authorList>
            <person name="Xiong X."/>
            <person name="Gou J."/>
            <person name="Liao Q."/>
            <person name="Li Y."/>
            <person name="Zhou Q."/>
            <person name="Bi G."/>
            <person name="Li C."/>
            <person name="Du R."/>
            <person name="Wang X."/>
            <person name="Sun T."/>
            <person name="Guo L."/>
            <person name="Liang H."/>
            <person name="Lu P."/>
            <person name="Wu Y."/>
            <person name="Zhang Z."/>
            <person name="Ro D.K."/>
            <person name="Shang Y."/>
            <person name="Huang S."/>
            <person name="Yan J."/>
        </authorList>
    </citation>
    <scope>NUCLEOTIDE SEQUENCE [LARGE SCALE GENOMIC DNA]</scope>
    <source>
        <strain evidence="10">Ta-2019</strain>
    </source>
</reference>
<dbReference type="PANTHER" id="PTHR45657:SF1">
    <property type="entry name" value="CRAL-TRIO DOMAIN-CONTAINING PROTEIN YKL091C-RELATED"/>
    <property type="match status" value="1"/>
</dbReference>
<evidence type="ECO:0000256" key="5">
    <source>
        <dbReference type="ARBA" id="ARBA00038020"/>
    </source>
</evidence>
<dbReference type="GO" id="GO:0000139">
    <property type="term" value="C:Golgi membrane"/>
    <property type="evidence" value="ECO:0007669"/>
    <property type="project" value="UniProtKB-SubCell"/>
</dbReference>
<dbReference type="PANTHER" id="PTHR45657">
    <property type="entry name" value="CRAL-TRIO DOMAIN-CONTAINING PROTEIN YKL091C-RELATED"/>
    <property type="match status" value="1"/>
</dbReference>
<dbReference type="SMART" id="SM01100">
    <property type="entry name" value="CRAL_TRIO_N"/>
    <property type="match status" value="1"/>
</dbReference>
<dbReference type="PRINTS" id="PR00180">
    <property type="entry name" value="CRETINALDHBP"/>
</dbReference>
<dbReference type="InterPro" id="IPR011074">
    <property type="entry name" value="CRAL/TRIO_N_dom"/>
</dbReference>
<evidence type="ECO:0000256" key="1">
    <source>
        <dbReference type="ARBA" id="ARBA00004202"/>
    </source>
</evidence>
<protein>
    <recommendedName>
        <fullName evidence="9">CRAL-TRIO domain-containing protein</fullName>
    </recommendedName>
</protein>
<evidence type="ECO:0000256" key="4">
    <source>
        <dbReference type="ARBA" id="ARBA00023034"/>
    </source>
</evidence>
<dbReference type="FunFam" id="3.40.525.10:FF:000011">
    <property type="entry name" value="SEC14 cytosolic factor"/>
    <property type="match status" value="1"/>
</dbReference>
<dbReference type="InterPro" id="IPR036273">
    <property type="entry name" value="CRAL/TRIO_N_dom_sf"/>
</dbReference>
<keyword evidence="8" id="KW-1133">Transmembrane helix</keyword>
<evidence type="ECO:0000313" key="10">
    <source>
        <dbReference type="EMBL" id="KAH9318344.1"/>
    </source>
</evidence>
<comment type="similarity">
    <text evidence="5">Belongs to the SFH family.</text>
</comment>
<keyword evidence="6" id="KW-0175">Coiled coil</keyword>
<gene>
    <name evidence="10" type="ORF">KI387_020113</name>
</gene>
<evidence type="ECO:0000256" key="7">
    <source>
        <dbReference type="SAM" id="MobiDB-lite"/>
    </source>
</evidence>
<dbReference type="Gene3D" id="1.10.8.20">
    <property type="entry name" value="N-terminal domain of phosphatidylinositol transfer protein sec14p"/>
    <property type="match status" value="1"/>
</dbReference>
<accession>A0AA38GB39</accession>
<keyword evidence="11" id="KW-1185">Reference proteome</keyword>
<keyword evidence="8" id="KW-0812">Transmembrane</keyword>